<dbReference type="InterPro" id="IPR056729">
    <property type="entry name" value="GMPPB_C"/>
</dbReference>
<keyword evidence="5" id="KW-1185">Reference proteome</keyword>
<dbReference type="CTD" id="29926"/>
<dbReference type="RefSeq" id="XP_022818723.1">
    <property type="nucleotide sequence ID" value="XM_022962955.1"/>
</dbReference>
<accession>A0A9J7DWR1</accession>
<dbReference type="Pfam" id="PF00483">
    <property type="entry name" value="NTP_transferase"/>
    <property type="match status" value="1"/>
</dbReference>
<dbReference type="InterPro" id="IPR050486">
    <property type="entry name" value="Mannose-1P_guanyltransferase"/>
</dbReference>
<dbReference type="InterPro" id="IPR005835">
    <property type="entry name" value="NTP_transferase_dom"/>
</dbReference>
<dbReference type="SUPFAM" id="SSF51161">
    <property type="entry name" value="Trimeric LpxA-like enzymes"/>
    <property type="match status" value="1"/>
</dbReference>
<dbReference type="AlphaFoldDB" id="A0A9J7DWR1"/>
<dbReference type="PANTHER" id="PTHR22572">
    <property type="entry name" value="SUGAR-1-PHOSPHATE GUANYL TRANSFERASE"/>
    <property type="match status" value="1"/>
</dbReference>
<evidence type="ECO:0000313" key="6">
    <source>
        <dbReference type="RefSeq" id="XP_022818723.1"/>
    </source>
</evidence>
<comment type="similarity">
    <text evidence="1">Belongs to the transferase hexapeptide repeat family.</text>
</comment>
<dbReference type="SUPFAM" id="SSF53448">
    <property type="entry name" value="Nucleotide-diphospho-sugar transferases"/>
    <property type="match status" value="1"/>
</dbReference>
<sequence>MLKAVILIGGPQKGTRFRPLSLDTPKPLFPIAGFPLIQHHIEACVKLEECKEILIIGSYTTNTMAQFVNDMQKEYHVIIRYLQEFTPLGTGGGLYHFRDQVRAGNPSAFFLLNGDVCADFPLKELWHFHAEKANALVTIMGTEATRQQSVHYGCMVREGSTKSVTHYVEKPNSYVSTLINCGVYVCSLQVFHTMADSFQKKQDGFYSGNGQTSPHPGYMSFEQDVLMQLAGTNKLYAMQIGPNVSVGAGVTIKAGVRIKESIVLNNATIHEHALVMYSVVGQEASVGEWSRVEGTPSDPDPNKPFAKMDNTPLFNTDGRLNPSITILGAGVVVPAETILLNSIVLPHKHLTRSFKHEIIL</sequence>
<protein>
    <submittedName>
        <fullName evidence="6">Mannose-1-phosphate guanyltransferase alpha</fullName>
    </submittedName>
</protein>
<dbReference type="CDD" id="cd06428">
    <property type="entry name" value="M1P_guanylylT_A_like_N"/>
    <property type="match status" value="1"/>
</dbReference>
<dbReference type="Gene3D" id="3.90.550.10">
    <property type="entry name" value="Spore Coat Polysaccharide Biosynthesis Protein SpsA, Chain A"/>
    <property type="match status" value="1"/>
</dbReference>
<organism evidence="5 6">
    <name type="scientific">Spodoptera litura</name>
    <name type="common">Asian cotton leafworm</name>
    <dbReference type="NCBI Taxonomy" id="69820"/>
    <lineage>
        <taxon>Eukaryota</taxon>
        <taxon>Metazoa</taxon>
        <taxon>Ecdysozoa</taxon>
        <taxon>Arthropoda</taxon>
        <taxon>Hexapoda</taxon>
        <taxon>Insecta</taxon>
        <taxon>Pterygota</taxon>
        <taxon>Neoptera</taxon>
        <taxon>Endopterygota</taxon>
        <taxon>Lepidoptera</taxon>
        <taxon>Glossata</taxon>
        <taxon>Ditrysia</taxon>
        <taxon>Noctuoidea</taxon>
        <taxon>Noctuidae</taxon>
        <taxon>Amphipyrinae</taxon>
        <taxon>Spodoptera</taxon>
    </lineage>
</organism>
<dbReference type="InterPro" id="IPR011004">
    <property type="entry name" value="Trimer_LpxA-like_sf"/>
</dbReference>
<evidence type="ECO:0000259" key="4">
    <source>
        <dbReference type="Pfam" id="PF25087"/>
    </source>
</evidence>
<dbReference type="Pfam" id="PF25087">
    <property type="entry name" value="GMPPB_C"/>
    <property type="match status" value="1"/>
</dbReference>
<name>A0A9J7DWR1_SPOLT</name>
<gene>
    <name evidence="6" type="primary">LOC111351158</name>
</gene>
<evidence type="ECO:0000256" key="2">
    <source>
        <dbReference type="SAM" id="MobiDB-lite"/>
    </source>
</evidence>
<feature type="domain" description="Nucleotidyl transferase" evidence="3">
    <location>
        <begin position="3"/>
        <end position="200"/>
    </location>
</feature>
<evidence type="ECO:0000259" key="3">
    <source>
        <dbReference type="Pfam" id="PF00483"/>
    </source>
</evidence>
<feature type="domain" description="Mannose-1-phosphate guanyltransferase C-terminal" evidence="4">
    <location>
        <begin position="239"/>
        <end position="359"/>
    </location>
</feature>
<dbReference type="Proteomes" id="UP000301870">
    <property type="component" value="Chromosome 12"/>
</dbReference>
<feature type="region of interest" description="Disordered" evidence="2">
    <location>
        <begin position="290"/>
        <end position="311"/>
    </location>
</feature>
<dbReference type="KEGG" id="sliu:111351158"/>
<reference evidence="6" key="1">
    <citation type="submission" date="2025-08" db="UniProtKB">
        <authorList>
            <consortium name="RefSeq"/>
        </authorList>
    </citation>
    <scope>IDENTIFICATION</scope>
    <source>
        <strain evidence="6">Ishihara</strain>
        <tissue evidence="6">Whole body</tissue>
    </source>
</reference>
<evidence type="ECO:0000313" key="5">
    <source>
        <dbReference type="Proteomes" id="UP000301870"/>
    </source>
</evidence>
<dbReference type="Gene3D" id="2.160.10.10">
    <property type="entry name" value="Hexapeptide repeat proteins"/>
    <property type="match status" value="1"/>
</dbReference>
<dbReference type="GeneID" id="111351158"/>
<dbReference type="InterPro" id="IPR029044">
    <property type="entry name" value="Nucleotide-diphossugar_trans"/>
</dbReference>
<evidence type="ECO:0000256" key="1">
    <source>
        <dbReference type="ARBA" id="ARBA00007274"/>
    </source>
</evidence>
<dbReference type="OrthoDB" id="285674at2759"/>
<proteinExistence type="inferred from homology"/>